<dbReference type="EMBL" id="JAMKFB020000020">
    <property type="protein sequence ID" value="KAL0164692.1"/>
    <property type="molecule type" value="Genomic_DNA"/>
</dbReference>
<dbReference type="AlphaFoldDB" id="A0ABD0NSJ1"/>
<proteinExistence type="predicted"/>
<keyword evidence="1" id="KW-0732">Signal</keyword>
<protein>
    <submittedName>
        <fullName evidence="2">Uncharacterized protein</fullName>
    </submittedName>
</protein>
<dbReference type="PANTHER" id="PTHR13906:SF7">
    <property type="entry name" value="LYSOPHOSPHOLIPID ACYLTRANSFERASE 2"/>
    <property type="match status" value="1"/>
</dbReference>
<dbReference type="Proteomes" id="UP001529510">
    <property type="component" value="Unassembled WGS sequence"/>
</dbReference>
<feature type="signal peptide" evidence="1">
    <location>
        <begin position="1"/>
        <end position="25"/>
    </location>
</feature>
<feature type="non-terminal residue" evidence="2">
    <location>
        <position position="1"/>
    </location>
</feature>
<evidence type="ECO:0000313" key="2">
    <source>
        <dbReference type="EMBL" id="KAL0164692.1"/>
    </source>
</evidence>
<evidence type="ECO:0000256" key="1">
    <source>
        <dbReference type="SAM" id="SignalP"/>
    </source>
</evidence>
<feature type="non-terminal residue" evidence="2">
    <location>
        <position position="64"/>
    </location>
</feature>
<dbReference type="PANTHER" id="PTHR13906">
    <property type="entry name" value="PORCUPINE"/>
    <property type="match status" value="1"/>
</dbReference>
<sequence length="64" mass="7506">TEVIRKLATCFISLLVFLSVCKVCPVERNVDDDFIATTPFYAQVVYLYLSMLTTRPKYYFVWTL</sequence>
<comment type="caution">
    <text evidence="2">The sequence shown here is derived from an EMBL/GenBank/DDBJ whole genome shotgun (WGS) entry which is preliminary data.</text>
</comment>
<gene>
    <name evidence="2" type="ORF">M9458_040445</name>
</gene>
<organism evidence="2 3">
    <name type="scientific">Cirrhinus mrigala</name>
    <name type="common">Mrigala</name>
    <dbReference type="NCBI Taxonomy" id="683832"/>
    <lineage>
        <taxon>Eukaryota</taxon>
        <taxon>Metazoa</taxon>
        <taxon>Chordata</taxon>
        <taxon>Craniata</taxon>
        <taxon>Vertebrata</taxon>
        <taxon>Euteleostomi</taxon>
        <taxon>Actinopterygii</taxon>
        <taxon>Neopterygii</taxon>
        <taxon>Teleostei</taxon>
        <taxon>Ostariophysi</taxon>
        <taxon>Cypriniformes</taxon>
        <taxon>Cyprinidae</taxon>
        <taxon>Labeoninae</taxon>
        <taxon>Labeonini</taxon>
        <taxon>Cirrhinus</taxon>
    </lineage>
</organism>
<accession>A0ABD0NSJ1</accession>
<feature type="chain" id="PRO_5044873137" evidence="1">
    <location>
        <begin position="26"/>
        <end position="64"/>
    </location>
</feature>
<keyword evidence="3" id="KW-1185">Reference proteome</keyword>
<name>A0ABD0NSJ1_CIRMR</name>
<dbReference type="InterPro" id="IPR049941">
    <property type="entry name" value="LPLAT_7/PORCN-like"/>
</dbReference>
<reference evidence="2 3" key="1">
    <citation type="submission" date="2024-05" db="EMBL/GenBank/DDBJ databases">
        <title>Genome sequencing and assembly of Indian major carp, Cirrhinus mrigala (Hamilton, 1822).</title>
        <authorList>
            <person name="Mohindra V."/>
            <person name="Chowdhury L.M."/>
            <person name="Lal K."/>
            <person name="Jena J.K."/>
        </authorList>
    </citation>
    <scope>NUCLEOTIDE SEQUENCE [LARGE SCALE GENOMIC DNA]</scope>
    <source>
        <strain evidence="2">CM1030</strain>
        <tissue evidence="2">Blood</tissue>
    </source>
</reference>
<evidence type="ECO:0000313" key="3">
    <source>
        <dbReference type="Proteomes" id="UP001529510"/>
    </source>
</evidence>